<keyword evidence="4" id="KW-1185">Reference proteome</keyword>
<evidence type="ECO:0000313" key="4">
    <source>
        <dbReference type="Proteomes" id="UP000318538"/>
    </source>
</evidence>
<evidence type="ECO:0000256" key="1">
    <source>
        <dbReference type="ARBA" id="ARBA00006525"/>
    </source>
</evidence>
<proteinExistence type="inferred from homology"/>
<dbReference type="OrthoDB" id="9785707at2"/>
<dbReference type="GO" id="GO:0009294">
    <property type="term" value="P:DNA-mediated transformation"/>
    <property type="evidence" value="ECO:0007669"/>
    <property type="project" value="InterPro"/>
</dbReference>
<feature type="domain" description="Smf/DprA SLOG" evidence="2">
    <location>
        <begin position="98"/>
        <end position="263"/>
    </location>
</feature>
<gene>
    <name evidence="3" type="ORF">K227x_56230</name>
</gene>
<dbReference type="Pfam" id="PF02481">
    <property type="entry name" value="DNA_processg_A"/>
    <property type="match status" value="1"/>
</dbReference>
<evidence type="ECO:0000259" key="2">
    <source>
        <dbReference type="Pfam" id="PF02481"/>
    </source>
</evidence>
<dbReference type="Gene3D" id="3.40.50.450">
    <property type="match status" value="1"/>
</dbReference>
<organism evidence="3 4">
    <name type="scientific">Rubripirellula lacrimiformis</name>
    <dbReference type="NCBI Taxonomy" id="1930273"/>
    <lineage>
        <taxon>Bacteria</taxon>
        <taxon>Pseudomonadati</taxon>
        <taxon>Planctomycetota</taxon>
        <taxon>Planctomycetia</taxon>
        <taxon>Pirellulales</taxon>
        <taxon>Pirellulaceae</taxon>
        <taxon>Rubripirellula</taxon>
    </lineage>
</organism>
<dbReference type="InterPro" id="IPR003488">
    <property type="entry name" value="DprA"/>
</dbReference>
<dbReference type="KEGG" id="rlc:K227x_56230"/>
<sequence>MSTTTQPLSEDAKTILLLAGWFGEKSAGCDPLSLTAYNSLVSWLVKNQMRPADVLELDDVHDAANAAGVDKQRFEKLLGRGVQLGFAVEEWNRNGIWIVCRSDDDYPTRYRERLKKLAPPILYGVGDKSLMAGGGVAIVGSRNVDAAGEEFAREVAAWCATGNNPVISGGARGVDKTAMEGALRAGGTVVGVLADSLLKTSVSRNARDAIAENQLLLISHCHPKARFTVGTAMGRNKLIYAMADAGLVVSSEYKKGGTWAGAEEELKRKSPQPVFVRNGPGSPIGNTRLQELGAVPFPDRWQDLDPRCLHKIIDDAQSRSLAQKTPLFPVEVVSTDDPPSEATVNGKAKPSNVGDSIPTAMTAYDAVLELLLYSLAEPLTVNEVSERLQAKKNQVQDWLNQAVSESRVVKLTRPTRYQRHCGSQYL</sequence>
<dbReference type="Proteomes" id="UP000318538">
    <property type="component" value="Chromosome"/>
</dbReference>
<dbReference type="PANTHER" id="PTHR43022:SF1">
    <property type="entry name" value="PROTEIN SMF"/>
    <property type="match status" value="1"/>
</dbReference>
<protein>
    <recommendedName>
        <fullName evidence="2">Smf/DprA SLOG domain-containing protein</fullName>
    </recommendedName>
</protein>
<comment type="similarity">
    <text evidence="1">Belongs to the DprA/Smf family.</text>
</comment>
<dbReference type="SUPFAM" id="SSF102405">
    <property type="entry name" value="MCP/YpsA-like"/>
    <property type="match status" value="1"/>
</dbReference>
<dbReference type="EMBL" id="CP036525">
    <property type="protein sequence ID" value="QDT07198.1"/>
    <property type="molecule type" value="Genomic_DNA"/>
</dbReference>
<name>A0A517NJA0_9BACT</name>
<evidence type="ECO:0000313" key="3">
    <source>
        <dbReference type="EMBL" id="QDT07198.1"/>
    </source>
</evidence>
<dbReference type="InterPro" id="IPR057666">
    <property type="entry name" value="DrpA_SLOG"/>
</dbReference>
<dbReference type="PANTHER" id="PTHR43022">
    <property type="entry name" value="PROTEIN SMF"/>
    <property type="match status" value="1"/>
</dbReference>
<dbReference type="AlphaFoldDB" id="A0A517NJA0"/>
<reference evidence="3 4" key="1">
    <citation type="submission" date="2019-02" db="EMBL/GenBank/DDBJ databases">
        <title>Deep-cultivation of Planctomycetes and their phenomic and genomic characterization uncovers novel biology.</title>
        <authorList>
            <person name="Wiegand S."/>
            <person name="Jogler M."/>
            <person name="Boedeker C."/>
            <person name="Pinto D."/>
            <person name="Vollmers J."/>
            <person name="Rivas-Marin E."/>
            <person name="Kohn T."/>
            <person name="Peeters S.H."/>
            <person name="Heuer A."/>
            <person name="Rast P."/>
            <person name="Oberbeckmann S."/>
            <person name="Bunk B."/>
            <person name="Jeske O."/>
            <person name="Meyerdierks A."/>
            <person name="Storesund J.E."/>
            <person name="Kallscheuer N."/>
            <person name="Luecker S."/>
            <person name="Lage O.M."/>
            <person name="Pohl T."/>
            <person name="Merkel B.J."/>
            <person name="Hornburger P."/>
            <person name="Mueller R.-W."/>
            <person name="Bruemmer F."/>
            <person name="Labrenz M."/>
            <person name="Spormann A.M."/>
            <person name="Op den Camp H."/>
            <person name="Overmann J."/>
            <person name="Amann R."/>
            <person name="Jetten M.S.M."/>
            <person name="Mascher T."/>
            <person name="Medema M.H."/>
            <person name="Devos D.P."/>
            <person name="Kaster A.-K."/>
            <person name="Ovreas L."/>
            <person name="Rohde M."/>
            <person name="Galperin M.Y."/>
            <person name="Jogler C."/>
        </authorList>
    </citation>
    <scope>NUCLEOTIDE SEQUENCE [LARGE SCALE GENOMIC DNA]</scope>
    <source>
        <strain evidence="3 4">K22_7</strain>
    </source>
</reference>
<accession>A0A517NJA0</accession>